<sequence length="366" mass="41577">MQKTIESVLNFKSSNWRAVLCLSFILVSFCVHGQGTFAERLGWKKGERVLIFHVDDVGMSYECNNGAKDAIDYGIATSMSIMMPCPWVPDIAAYVRDHPHVDAGLHLTFTAEWSKYRWMPVSGTGTPGLIDQEGALWDNVPDVVRHATSEEIEIEMRAQLNRARRMGMSPTHLDTHMGTLWSTPEYLDRYVSFGIKEHIPILFTAGHNTLLLKQIQSGPLEGLKKLTAFQKADTPEHVQHYNDAIRAVGERLWDGGLAVADDLYVSSYDWELPSNWVRTDENWRKFKVERYKELLRSVQPGITVILLHCADAGSAFQSISDSGDTRRADWLAMLDDGLKEYIVREGFVLTTWAEMQRRRDGQNGNR</sequence>
<keyword evidence="2" id="KW-0479">Metal-binding</keyword>
<comment type="caution">
    <text evidence="6">The sequence shown here is derived from an EMBL/GenBank/DDBJ whole genome shotgun (WGS) entry which is preliminary data.</text>
</comment>
<keyword evidence="5" id="KW-0119">Carbohydrate metabolism</keyword>
<dbReference type="Gene3D" id="3.20.20.370">
    <property type="entry name" value="Glycoside hydrolase/deacetylase"/>
    <property type="match status" value="1"/>
</dbReference>
<dbReference type="InterPro" id="IPR006879">
    <property type="entry name" value="YdjC-like"/>
</dbReference>
<evidence type="ECO:0000313" key="6">
    <source>
        <dbReference type="EMBL" id="MBL0745757.1"/>
    </source>
</evidence>
<dbReference type="EMBL" id="JAERRB010000019">
    <property type="protein sequence ID" value="MBL0745757.1"/>
    <property type="molecule type" value="Genomic_DNA"/>
</dbReference>
<evidence type="ECO:0000256" key="4">
    <source>
        <dbReference type="ARBA" id="ARBA00022842"/>
    </source>
</evidence>
<gene>
    <name evidence="6" type="ORF">JI741_31275</name>
</gene>
<dbReference type="PANTHER" id="PTHR31609">
    <property type="entry name" value="YDJC DEACETYLASE FAMILY MEMBER"/>
    <property type="match status" value="1"/>
</dbReference>
<evidence type="ECO:0000256" key="3">
    <source>
        <dbReference type="ARBA" id="ARBA00022801"/>
    </source>
</evidence>
<evidence type="ECO:0000256" key="1">
    <source>
        <dbReference type="ARBA" id="ARBA00001946"/>
    </source>
</evidence>
<keyword evidence="7" id="KW-1185">Reference proteome</keyword>
<dbReference type="PANTHER" id="PTHR31609:SF1">
    <property type="entry name" value="CARBOHYDRATE DEACETYLASE"/>
    <property type="match status" value="1"/>
</dbReference>
<keyword evidence="3" id="KW-0378">Hydrolase</keyword>
<organism evidence="6 7">
    <name type="scientific">Chryseolinea lacunae</name>
    <dbReference type="NCBI Taxonomy" id="2801331"/>
    <lineage>
        <taxon>Bacteria</taxon>
        <taxon>Pseudomonadati</taxon>
        <taxon>Bacteroidota</taxon>
        <taxon>Cytophagia</taxon>
        <taxon>Cytophagales</taxon>
        <taxon>Fulvivirgaceae</taxon>
        <taxon>Chryseolinea</taxon>
    </lineage>
</organism>
<dbReference type="RefSeq" id="WP_202016374.1">
    <property type="nucleotide sequence ID" value="NZ_JAERRB010000019.1"/>
</dbReference>
<dbReference type="InterPro" id="IPR011330">
    <property type="entry name" value="Glyco_hydro/deAcase_b/a-brl"/>
</dbReference>
<reference evidence="6 7" key="1">
    <citation type="submission" date="2021-01" db="EMBL/GenBank/DDBJ databases">
        <title>Chryseolinea sp. Jin1 Genome sequencing and assembly.</title>
        <authorList>
            <person name="Kim I."/>
        </authorList>
    </citation>
    <scope>NUCLEOTIDE SEQUENCE [LARGE SCALE GENOMIC DNA]</scope>
    <source>
        <strain evidence="6 7">Jin1</strain>
    </source>
</reference>
<dbReference type="CDD" id="cd10802">
    <property type="entry name" value="YdjC_TTHB029_like"/>
    <property type="match status" value="1"/>
</dbReference>
<dbReference type="Pfam" id="PF04794">
    <property type="entry name" value="YdjC"/>
    <property type="match status" value="1"/>
</dbReference>
<accession>A0ABS1L2I7</accession>
<proteinExistence type="predicted"/>
<keyword evidence="4" id="KW-0460">Magnesium</keyword>
<evidence type="ECO:0000313" key="7">
    <source>
        <dbReference type="Proteomes" id="UP000613030"/>
    </source>
</evidence>
<name>A0ABS1L2I7_9BACT</name>
<dbReference type="SUPFAM" id="SSF88713">
    <property type="entry name" value="Glycoside hydrolase/deacetylase"/>
    <property type="match status" value="1"/>
</dbReference>
<evidence type="ECO:0000256" key="2">
    <source>
        <dbReference type="ARBA" id="ARBA00022723"/>
    </source>
</evidence>
<dbReference type="Proteomes" id="UP000613030">
    <property type="component" value="Unassembled WGS sequence"/>
</dbReference>
<protein>
    <submittedName>
        <fullName evidence="6">Polysaccharide deacetylase family protein</fullName>
    </submittedName>
</protein>
<comment type="cofactor">
    <cofactor evidence="1">
        <name>Mg(2+)</name>
        <dbReference type="ChEBI" id="CHEBI:18420"/>
    </cofactor>
</comment>
<evidence type="ECO:0000256" key="5">
    <source>
        <dbReference type="ARBA" id="ARBA00023277"/>
    </source>
</evidence>